<protein>
    <recommendedName>
        <fullName evidence="3">Phage tail protein</fullName>
    </recommendedName>
</protein>
<dbReference type="RefSeq" id="WP_131888931.1">
    <property type="nucleotide sequence ID" value="NZ_SMKU01000003.1"/>
</dbReference>
<dbReference type="OrthoDB" id="4130395at2"/>
<organism evidence="1 2">
    <name type="scientific">Actinomadura rubrisoli</name>
    <dbReference type="NCBI Taxonomy" id="2530368"/>
    <lineage>
        <taxon>Bacteria</taxon>
        <taxon>Bacillati</taxon>
        <taxon>Actinomycetota</taxon>
        <taxon>Actinomycetes</taxon>
        <taxon>Streptosporangiales</taxon>
        <taxon>Thermomonosporaceae</taxon>
        <taxon>Actinomadura</taxon>
    </lineage>
</organism>
<gene>
    <name evidence="1" type="ORF">E1298_01680</name>
</gene>
<name>A0A4R5CB46_9ACTN</name>
<dbReference type="EMBL" id="SMKU01000003">
    <property type="protein sequence ID" value="TDD97171.1"/>
    <property type="molecule type" value="Genomic_DNA"/>
</dbReference>
<evidence type="ECO:0000313" key="2">
    <source>
        <dbReference type="Proteomes" id="UP000294513"/>
    </source>
</evidence>
<evidence type="ECO:0008006" key="3">
    <source>
        <dbReference type="Google" id="ProtNLM"/>
    </source>
</evidence>
<dbReference type="Proteomes" id="UP000294513">
    <property type="component" value="Unassembled WGS sequence"/>
</dbReference>
<dbReference type="InterPro" id="IPR058154">
    <property type="entry name" value="Bxb1_TTP-like"/>
</dbReference>
<dbReference type="AlphaFoldDB" id="A0A4R5CB46"/>
<accession>A0A4R5CB46</accession>
<evidence type="ECO:0000313" key="1">
    <source>
        <dbReference type="EMBL" id="TDD97171.1"/>
    </source>
</evidence>
<dbReference type="Pfam" id="PF25681">
    <property type="entry name" value="Phage_TTP_17"/>
    <property type="match status" value="1"/>
</dbReference>
<sequence>MASTTEAASKLPVDVTTPLDAVFKDLGYISEDGVSVTPKREFDPVNASQSASPIKYVLKSAALTLKFVLLQMDPETVEVYFGTEWVTTSGVNKLNIASNPALAEICLVVEYGDYVQTETSPGPPPVYTLTGTKNRLVIPRGMVSDVDEYKIARTDTLALGVTFDAMDKSGSLGFLLSNASA</sequence>
<proteinExistence type="predicted"/>
<comment type="caution">
    <text evidence="1">The sequence shown here is derived from an EMBL/GenBank/DDBJ whole genome shotgun (WGS) entry which is preliminary data.</text>
</comment>
<reference evidence="1 2" key="1">
    <citation type="submission" date="2019-03" db="EMBL/GenBank/DDBJ databases">
        <title>Draft genome sequences of novel Actinobacteria.</title>
        <authorList>
            <person name="Sahin N."/>
            <person name="Ay H."/>
            <person name="Saygin H."/>
        </authorList>
    </citation>
    <scope>NUCLEOTIDE SEQUENCE [LARGE SCALE GENOMIC DNA]</scope>
    <source>
        <strain evidence="1 2">H3C3</strain>
    </source>
</reference>
<keyword evidence="2" id="KW-1185">Reference proteome</keyword>